<evidence type="ECO:0000313" key="2">
    <source>
        <dbReference type="Proteomes" id="UP000654947"/>
    </source>
</evidence>
<comment type="caution">
    <text evidence="1">The sequence shown here is derived from an EMBL/GenBank/DDBJ whole genome shotgun (WGS) entry which is preliminary data.</text>
</comment>
<gene>
    <name evidence="1" type="ORF">GCM10007147_20100</name>
</gene>
<dbReference type="PANTHER" id="PTHR40630:SF1">
    <property type="entry name" value="DNA-BINDING PROTEIN"/>
    <property type="match status" value="1"/>
</dbReference>
<protein>
    <recommendedName>
        <fullName evidence="3">DUF3140 domain-containing protein</fullName>
    </recommendedName>
</protein>
<dbReference type="RefSeq" id="WP_193517810.1">
    <property type="nucleotide sequence ID" value="NZ_BMXL01000008.1"/>
</dbReference>
<dbReference type="PANTHER" id="PTHR40630">
    <property type="entry name" value="POSSIBLE DNA-BINDING PROTEIN"/>
    <property type="match status" value="1"/>
</dbReference>
<keyword evidence="2" id="KW-1185">Reference proteome</keyword>
<dbReference type="Proteomes" id="UP000654947">
    <property type="component" value="Unassembled WGS sequence"/>
</dbReference>
<dbReference type="EMBL" id="BMXL01000008">
    <property type="protein sequence ID" value="GHD24267.1"/>
    <property type="molecule type" value="Genomic_DNA"/>
</dbReference>
<accession>A0A918XBU3</accession>
<proteinExistence type="predicted"/>
<reference evidence="1 2" key="1">
    <citation type="journal article" date="2014" name="Int. J. Syst. Evol. Microbiol.">
        <title>Complete genome sequence of Corynebacterium casei LMG S-19264T (=DSM 44701T), isolated from a smear-ripened cheese.</title>
        <authorList>
            <consortium name="US DOE Joint Genome Institute (JGI-PGF)"/>
            <person name="Walter F."/>
            <person name="Albersmeier A."/>
            <person name="Kalinowski J."/>
            <person name="Ruckert C."/>
        </authorList>
    </citation>
    <scope>NUCLEOTIDE SEQUENCE [LARGE SCALE GENOMIC DNA]</scope>
    <source>
        <strain evidence="1 2">KCTC 19473</strain>
    </source>
</reference>
<dbReference type="AlphaFoldDB" id="A0A918XBU3"/>
<sequence>MAEHSAETDRVWQEFHSVVNMSSEELREWLLTDAAGEEGLSSDPGHPVSDRGEEVVAILGKRKTDVTESDVELMNEVAEFVRNELADPKREDQEWRRRLMAVGHDPLAPSSPSPDEEL</sequence>
<dbReference type="Pfam" id="PF11338">
    <property type="entry name" value="DUF3140"/>
    <property type="match status" value="1"/>
</dbReference>
<evidence type="ECO:0000313" key="1">
    <source>
        <dbReference type="EMBL" id="GHD24267.1"/>
    </source>
</evidence>
<name>A0A918XBU3_9ACTN</name>
<evidence type="ECO:0008006" key="3">
    <source>
        <dbReference type="Google" id="ProtNLM"/>
    </source>
</evidence>
<organism evidence="1 2">
    <name type="scientific">Nocardiopsis kunsanensis</name>
    <dbReference type="NCBI Taxonomy" id="141693"/>
    <lineage>
        <taxon>Bacteria</taxon>
        <taxon>Bacillati</taxon>
        <taxon>Actinomycetota</taxon>
        <taxon>Actinomycetes</taxon>
        <taxon>Streptosporangiales</taxon>
        <taxon>Nocardiopsidaceae</taxon>
        <taxon>Nocardiopsis</taxon>
    </lineage>
</organism>
<dbReference type="InterPro" id="IPR021487">
    <property type="entry name" value="DUF3140"/>
</dbReference>